<proteinExistence type="predicted"/>
<evidence type="ECO:0008006" key="5">
    <source>
        <dbReference type="Google" id="ProtNLM"/>
    </source>
</evidence>
<gene>
    <name evidence="2" type="ORF">FIV39_31685</name>
    <name evidence="1" type="ORF">SAMN04490186_3609</name>
</gene>
<comment type="caution">
    <text evidence="2">The sequence shown here is derived from an EMBL/GenBank/DDBJ whole genome shotgun (WGS) entry which is preliminary data.</text>
</comment>
<protein>
    <recommendedName>
        <fullName evidence="5">EAL domain-containing protein</fullName>
    </recommendedName>
</protein>
<dbReference type="RefSeq" id="WP_090403280.1">
    <property type="nucleotide sequence ID" value="NZ_CAUSAB010000054.1"/>
</dbReference>
<dbReference type="EMBL" id="VFES01000038">
    <property type="protein sequence ID" value="TWR53068.1"/>
    <property type="molecule type" value="Genomic_DNA"/>
</dbReference>
<dbReference type="Proteomes" id="UP000317267">
    <property type="component" value="Unassembled WGS sequence"/>
</dbReference>
<dbReference type="OrthoDB" id="6833020at2"/>
<evidence type="ECO:0000313" key="3">
    <source>
        <dbReference type="Proteomes" id="UP000198740"/>
    </source>
</evidence>
<dbReference type="SUPFAM" id="SSF141868">
    <property type="entry name" value="EAL domain-like"/>
    <property type="match status" value="1"/>
</dbReference>
<accession>A0A1H1GNI3</accession>
<evidence type="ECO:0000313" key="1">
    <source>
        <dbReference type="EMBL" id="SDR14710.1"/>
    </source>
</evidence>
<name>A0A1H1GNI3_9PSED</name>
<dbReference type="EMBL" id="FNKM01000002">
    <property type="protein sequence ID" value="SDR14710.1"/>
    <property type="molecule type" value="Genomic_DNA"/>
</dbReference>
<dbReference type="Proteomes" id="UP000198740">
    <property type="component" value="Unassembled WGS sequence"/>
</dbReference>
<reference evidence="2 4" key="2">
    <citation type="submission" date="2019-06" db="EMBL/GenBank/DDBJ databases">
        <title>Pseudomonas bimorpha sp. nov. isolated from bovine raw milk and skim milk concentrate.</title>
        <authorList>
            <person name="Hofmann K."/>
            <person name="Huptas C."/>
            <person name="Doll E."/>
            <person name="Scherer S."/>
            <person name="Wenning M."/>
        </authorList>
    </citation>
    <scope>NUCLEOTIDE SEQUENCE [LARGE SCALE GENOMIC DNA]</scope>
    <source>
        <strain evidence="2 4">DSM 17515</strain>
    </source>
</reference>
<organism evidence="2 4">
    <name type="scientific">Pseudomonas grimontii</name>
    <dbReference type="NCBI Taxonomy" id="129847"/>
    <lineage>
        <taxon>Bacteria</taxon>
        <taxon>Pseudomonadati</taxon>
        <taxon>Pseudomonadota</taxon>
        <taxon>Gammaproteobacteria</taxon>
        <taxon>Pseudomonadales</taxon>
        <taxon>Pseudomonadaceae</taxon>
        <taxon>Pseudomonas</taxon>
    </lineage>
</organism>
<reference evidence="1 3" key="1">
    <citation type="submission" date="2016-10" db="EMBL/GenBank/DDBJ databases">
        <authorList>
            <person name="Varghese N."/>
            <person name="Submissions S."/>
        </authorList>
    </citation>
    <scope>NUCLEOTIDE SEQUENCE [LARGE SCALE GENOMIC DNA]</scope>
    <source>
        <strain evidence="1 3">BS2976</strain>
    </source>
</reference>
<evidence type="ECO:0000313" key="4">
    <source>
        <dbReference type="Proteomes" id="UP000317267"/>
    </source>
</evidence>
<keyword evidence="3" id="KW-1185">Reference proteome</keyword>
<dbReference type="InterPro" id="IPR035919">
    <property type="entry name" value="EAL_sf"/>
</dbReference>
<dbReference type="AlphaFoldDB" id="A0A1H1GNI3"/>
<sequence length="234" mass="26545">MNSEKPHPVHTPDFKIIRQAIVDRSHAWWGSEISVAGDVDLEQLESACTEALRHIQPSRKALKAVSPATSHTLLRMGQSALMNDDILKAIIQAARALEYHKQPFTLSLDNPLDALPGPVERRAMVRQLYKLKDQSGITLAYNNYRLDTKPVDLLIDLELYDYIKMPFPDSALRLSLNTRSDLFDRLYDRMLELISASRVCFIADQVEFADSAMLAKNLPFEYFQGGYYSPADCL</sequence>
<evidence type="ECO:0000313" key="2">
    <source>
        <dbReference type="EMBL" id="TWR53068.1"/>
    </source>
</evidence>